<dbReference type="PROSITE" id="PS51093">
    <property type="entry name" value="PTS_EIIA_TYPE_1"/>
    <property type="match status" value="1"/>
</dbReference>
<protein>
    <submittedName>
        <fullName evidence="16">PTS beta-glucoside transporter subunit IIABC</fullName>
    </submittedName>
</protein>
<dbReference type="GO" id="GO:0016301">
    <property type="term" value="F:kinase activity"/>
    <property type="evidence" value="ECO:0007669"/>
    <property type="project" value="UniProtKB-KW"/>
</dbReference>
<keyword evidence="9 12" id="KW-1133">Transmembrane helix</keyword>
<dbReference type="InterPro" id="IPR050558">
    <property type="entry name" value="PTS_Sugar-Specific_Components"/>
</dbReference>
<feature type="transmembrane region" description="Helical" evidence="12">
    <location>
        <begin position="216"/>
        <end position="238"/>
    </location>
</feature>
<dbReference type="Proteomes" id="UP000260025">
    <property type="component" value="Unassembled WGS sequence"/>
</dbReference>
<feature type="domain" description="PTS EIIC type-1" evidence="15">
    <location>
        <begin position="103"/>
        <end position="475"/>
    </location>
</feature>
<keyword evidence="10 12" id="KW-0472">Membrane</keyword>
<comment type="subcellular location">
    <subcellularLocation>
        <location evidence="1">Cell membrane</location>
        <topology evidence="1">Multi-pass membrane protein</topology>
    </subcellularLocation>
</comment>
<dbReference type="RefSeq" id="WP_117442915.1">
    <property type="nucleotide sequence ID" value="NZ_JAJFEN010000009.1"/>
</dbReference>
<keyword evidence="3" id="KW-1003">Cell membrane</keyword>
<evidence type="ECO:0000259" key="14">
    <source>
        <dbReference type="PROSITE" id="PS51098"/>
    </source>
</evidence>
<feature type="domain" description="PTS EIIB type-1" evidence="14">
    <location>
        <begin position="5"/>
        <end position="87"/>
    </location>
</feature>
<evidence type="ECO:0000256" key="5">
    <source>
        <dbReference type="ARBA" id="ARBA00022679"/>
    </source>
</evidence>
<evidence type="ECO:0000256" key="8">
    <source>
        <dbReference type="ARBA" id="ARBA00022777"/>
    </source>
</evidence>
<dbReference type="GO" id="GO:0008982">
    <property type="term" value="F:protein-N(PI)-phosphohistidine-sugar phosphotransferase activity"/>
    <property type="evidence" value="ECO:0007669"/>
    <property type="project" value="InterPro"/>
</dbReference>
<feature type="transmembrane region" description="Helical" evidence="12">
    <location>
        <begin position="141"/>
        <end position="162"/>
    </location>
</feature>
<keyword evidence="6" id="KW-0598">Phosphotransferase system</keyword>
<keyword evidence="4" id="KW-0762">Sugar transport</keyword>
<dbReference type="SUPFAM" id="SSF55604">
    <property type="entry name" value="Glucose permease domain IIB"/>
    <property type="match status" value="1"/>
</dbReference>
<dbReference type="PROSITE" id="PS51098">
    <property type="entry name" value="PTS_EIIB_TYPE_1"/>
    <property type="match status" value="1"/>
</dbReference>
<dbReference type="AlphaFoldDB" id="A0A3E2VXU4"/>
<keyword evidence="2" id="KW-0813">Transport</keyword>
<dbReference type="CDD" id="cd00212">
    <property type="entry name" value="PTS_IIB_glc"/>
    <property type="match status" value="1"/>
</dbReference>
<reference evidence="16 17" key="1">
    <citation type="submission" date="2018-08" db="EMBL/GenBank/DDBJ databases">
        <title>A genome reference for cultivated species of the human gut microbiota.</title>
        <authorList>
            <person name="Zou Y."/>
            <person name="Xue W."/>
            <person name="Luo G."/>
        </authorList>
    </citation>
    <scope>NUCLEOTIDE SEQUENCE [LARGE SCALE GENOMIC DNA]</scope>
    <source>
        <strain evidence="16 17">OF01-2LB</strain>
    </source>
</reference>
<keyword evidence="7 12" id="KW-0812">Transmembrane</keyword>
<proteinExistence type="predicted"/>
<keyword evidence="8" id="KW-0418">Kinase</keyword>
<name>A0A3E2VXU4_CLOIN</name>
<dbReference type="PROSITE" id="PS01035">
    <property type="entry name" value="PTS_EIIB_TYPE_1_CYS"/>
    <property type="match status" value="1"/>
</dbReference>
<dbReference type="InterPro" id="IPR011055">
    <property type="entry name" value="Dup_hybrid_motif"/>
</dbReference>
<evidence type="ECO:0000313" key="17">
    <source>
        <dbReference type="Proteomes" id="UP000260025"/>
    </source>
</evidence>
<dbReference type="OrthoDB" id="92465at2"/>
<feature type="transmembrane region" description="Helical" evidence="12">
    <location>
        <begin position="300"/>
        <end position="326"/>
    </location>
</feature>
<dbReference type="GO" id="GO:0015771">
    <property type="term" value="P:trehalose transport"/>
    <property type="evidence" value="ECO:0007669"/>
    <property type="project" value="TreeGrafter"/>
</dbReference>
<dbReference type="FunFam" id="3.30.1360.60:FF:000001">
    <property type="entry name" value="PTS system glucose-specific IIBC component PtsG"/>
    <property type="match status" value="1"/>
</dbReference>
<evidence type="ECO:0000256" key="1">
    <source>
        <dbReference type="ARBA" id="ARBA00004651"/>
    </source>
</evidence>
<feature type="transmembrane region" description="Helical" evidence="12">
    <location>
        <begin position="258"/>
        <end position="280"/>
    </location>
</feature>
<dbReference type="GO" id="GO:0005886">
    <property type="term" value="C:plasma membrane"/>
    <property type="evidence" value="ECO:0007669"/>
    <property type="project" value="UniProtKB-SubCell"/>
</dbReference>
<evidence type="ECO:0000256" key="4">
    <source>
        <dbReference type="ARBA" id="ARBA00022597"/>
    </source>
</evidence>
<evidence type="ECO:0000313" key="16">
    <source>
        <dbReference type="EMBL" id="RGC15817.1"/>
    </source>
</evidence>
<dbReference type="Gene3D" id="2.70.70.10">
    <property type="entry name" value="Glucose Permease (Domain IIA)"/>
    <property type="match status" value="1"/>
</dbReference>
<dbReference type="InterPro" id="IPR001127">
    <property type="entry name" value="PTS_EIIA_1_perm"/>
</dbReference>
<feature type="domain" description="PTS EIIA type-1" evidence="13">
    <location>
        <begin position="506"/>
        <end position="610"/>
    </location>
</feature>
<dbReference type="PROSITE" id="PS00371">
    <property type="entry name" value="PTS_EIIA_TYPE_1_HIS"/>
    <property type="match status" value="1"/>
</dbReference>
<feature type="transmembrane region" description="Helical" evidence="12">
    <location>
        <begin position="338"/>
        <end position="358"/>
    </location>
</feature>
<dbReference type="GO" id="GO:0090589">
    <property type="term" value="F:protein-phosphocysteine-trehalose phosphotransferase system transporter activity"/>
    <property type="evidence" value="ECO:0007669"/>
    <property type="project" value="TreeGrafter"/>
</dbReference>
<evidence type="ECO:0000256" key="9">
    <source>
        <dbReference type="ARBA" id="ARBA00022989"/>
    </source>
</evidence>
<dbReference type="Gene3D" id="3.30.1360.60">
    <property type="entry name" value="Glucose permease domain IIB"/>
    <property type="match status" value="1"/>
</dbReference>
<evidence type="ECO:0000256" key="11">
    <source>
        <dbReference type="PROSITE-ProRule" id="PRU00421"/>
    </source>
</evidence>
<dbReference type="PANTHER" id="PTHR30175:SF1">
    <property type="entry name" value="PTS SYSTEM ARBUTIN-, CELLOBIOSE-, AND SALICIN-SPECIFIC EIIBC COMPONENT-RELATED"/>
    <property type="match status" value="1"/>
</dbReference>
<dbReference type="GO" id="GO:0009401">
    <property type="term" value="P:phosphoenolpyruvate-dependent sugar phosphotransferase system"/>
    <property type="evidence" value="ECO:0007669"/>
    <property type="project" value="UniProtKB-KW"/>
</dbReference>
<dbReference type="InterPro" id="IPR036878">
    <property type="entry name" value="Glu_permease_IIB"/>
</dbReference>
<feature type="active site" description="Phosphocysteine intermediate; for EIIB activity" evidence="11">
    <location>
        <position position="27"/>
    </location>
</feature>
<feature type="transmembrane region" description="Helical" evidence="12">
    <location>
        <begin position="442"/>
        <end position="464"/>
    </location>
</feature>
<dbReference type="NCBIfam" id="TIGR01995">
    <property type="entry name" value="PTS-II-ABC-beta"/>
    <property type="match status" value="1"/>
</dbReference>
<dbReference type="PROSITE" id="PS51103">
    <property type="entry name" value="PTS_EIIC_TYPE_1"/>
    <property type="match status" value="1"/>
</dbReference>
<dbReference type="InterPro" id="IPR003352">
    <property type="entry name" value="PTS_EIIC"/>
</dbReference>
<dbReference type="EMBL" id="QVEV01000011">
    <property type="protein sequence ID" value="RGC15817.1"/>
    <property type="molecule type" value="Genomic_DNA"/>
</dbReference>
<dbReference type="Pfam" id="PF02378">
    <property type="entry name" value="PTS_EIIC"/>
    <property type="match status" value="1"/>
</dbReference>
<dbReference type="InterPro" id="IPR001996">
    <property type="entry name" value="PTS_IIB_1"/>
</dbReference>
<evidence type="ECO:0000259" key="15">
    <source>
        <dbReference type="PROSITE" id="PS51103"/>
    </source>
</evidence>
<feature type="transmembrane region" description="Helical" evidence="12">
    <location>
        <begin position="169"/>
        <end position="187"/>
    </location>
</feature>
<evidence type="ECO:0000256" key="2">
    <source>
        <dbReference type="ARBA" id="ARBA00022448"/>
    </source>
</evidence>
<evidence type="ECO:0000256" key="7">
    <source>
        <dbReference type="ARBA" id="ARBA00022692"/>
    </source>
</evidence>
<dbReference type="PANTHER" id="PTHR30175">
    <property type="entry name" value="PHOSPHOTRANSFERASE SYSTEM TRANSPORT PROTEIN"/>
    <property type="match status" value="1"/>
</dbReference>
<dbReference type="Pfam" id="PF00358">
    <property type="entry name" value="PTS_EIIA_1"/>
    <property type="match status" value="1"/>
</dbReference>
<feature type="transmembrane region" description="Helical" evidence="12">
    <location>
        <begin position="370"/>
        <end position="389"/>
    </location>
</feature>
<evidence type="ECO:0000256" key="6">
    <source>
        <dbReference type="ARBA" id="ARBA00022683"/>
    </source>
</evidence>
<dbReference type="SUPFAM" id="SSF51261">
    <property type="entry name" value="Duplicated hybrid motif"/>
    <property type="match status" value="1"/>
</dbReference>
<dbReference type="Pfam" id="PF00367">
    <property type="entry name" value="PTS_EIIB"/>
    <property type="match status" value="1"/>
</dbReference>
<organism evidence="16 17">
    <name type="scientific">Clostridium innocuum</name>
    <dbReference type="NCBI Taxonomy" id="1522"/>
    <lineage>
        <taxon>Bacteria</taxon>
        <taxon>Bacillati</taxon>
        <taxon>Bacillota</taxon>
        <taxon>Clostridia</taxon>
        <taxon>Eubacteriales</taxon>
        <taxon>Clostridiaceae</taxon>
        <taxon>Clostridium</taxon>
    </lineage>
</organism>
<dbReference type="InterPro" id="IPR013013">
    <property type="entry name" value="PTS_EIIC_1"/>
</dbReference>
<dbReference type="FunFam" id="2.70.70.10:FF:000001">
    <property type="entry name" value="PTS system glucose-specific IIA component"/>
    <property type="match status" value="1"/>
</dbReference>
<keyword evidence="5" id="KW-0808">Transferase</keyword>
<accession>A0A3E2VXU4</accession>
<evidence type="ECO:0000259" key="13">
    <source>
        <dbReference type="PROSITE" id="PS51093"/>
    </source>
</evidence>
<comment type="caution">
    <text evidence="16">The sequence shown here is derived from an EMBL/GenBank/DDBJ whole genome shotgun (WGS) entry which is preliminary data.</text>
</comment>
<evidence type="ECO:0000256" key="12">
    <source>
        <dbReference type="SAM" id="Phobius"/>
    </source>
</evidence>
<dbReference type="InterPro" id="IPR018113">
    <property type="entry name" value="PTrfase_EIIB_Cys"/>
</dbReference>
<dbReference type="NCBIfam" id="TIGR00830">
    <property type="entry name" value="PTBA"/>
    <property type="match status" value="1"/>
</dbReference>
<feature type="transmembrane region" description="Helical" evidence="12">
    <location>
        <begin position="396"/>
        <end position="413"/>
    </location>
</feature>
<evidence type="ECO:0000256" key="3">
    <source>
        <dbReference type="ARBA" id="ARBA00022475"/>
    </source>
</evidence>
<sequence length="633" mass="68692">MGKYEQLANDIIKHVGGKENILSLVHCITRLRFQLKDESKADDDILKNMEGVVTVMKSAGQYQVVIGNHVPAVYADVCEAAGITVSTQEETREHKNVFDALIDTISGIFQPILSIMTAAGMLKGLNALFLALGWYTDTSGTAIFMNTIGDALFMYLPIMLGYTSAKKFGLKPFVGLVIGAALCYPAIQQSTLSGGGEPLYTLFAGTLFESPVYMDIFGIPVITMDYTSSVVPVILICFFASKCQKQLNKLIPETLKFFFVPMFTLFIALLCGFIVIGPIATFASNLIAEGIMNVRNFSPMLAGALVGGFWQVLVIFGLHWGFIPIYINNIATMGFDNVMMPFFGATFAQTAVVIAMLIKTRDKKLRALCVPAAISGIFGVTEPAIYGITLPRKKPFIISCIASAIAGAYFGFANLKEFIMGGLGIFEFPAMIDPATNNMDSLYVGIIGAILAMLVGFILTMLFFTDDKAADTIKAKDASVSEELLDKEIIAMPLHGEILPLSNVKDAAFSQWILGKGLAIEPDQGEVVSPVNGVITTLFPTYHAIGITADSGVEILIHVGMDTVQLEGTHFHPVIQQGERVTVGQKLLEFDMEEIRKAGYSLITPVVITNSSQYLDILETGLKSSEELLTVIR</sequence>
<evidence type="ECO:0000256" key="10">
    <source>
        <dbReference type="ARBA" id="ARBA00023136"/>
    </source>
</evidence>
<gene>
    <name evidence="16" type="ORF">DXA38_09085</name>
</gene>
<feature type="transmembrane region" description="Helical" evidence="12">
    <location>
        <begin position="112"/>
        <end position="135"/>
    </location>
</feature>
<dbReference type="InterPro" id="IPR011297">
    <property type="entry name" value="PTS_IIABC_b_glu"/>
</dbReference>